<evidence type="ECO:0000313" key="3">
    <source>
        <dbReference type="RefSeq" id="XP_065723690.2"/>
    </source>
</evidence>
<dbReference type="RefSeq" id="XP_065723690.2">
    <property type="nucleotide sequence ID" value="XM_065867618.2"/>
</dbReference>
<gene>
    <name evidence="3" type="primary">LOC108015411</name>
</gene>
<accession>A0AB40DHK1</accession>
<dbReference type="Proteomes" id="UP001652628">
    <property type="component" value="Chromosome X"/>
</dbReference>
<reference evidence="3" key="1">
    <citation type="submission" date="2025-08" db="UniProtKB">
        <authorList>
            <consortium name="RefSeq"/>
        </authorList>
    </citation>
    <scope>IDENTIFICATION</scope>
</reference>
<evidence type="ECO:0000256" key="1">
    <source>
        <dbReference type="SAM" id="MobiDB-lite"/>
    </source>
</evidence>
<name>A0AB40DHK1_DROSZ</name>
<dbReference type="AlphaFoldDB" id="A0AB40DHK1"/>
<evidence type="ECO:0000313" key="2">
    <source>
        <dbReference type="Proteomes" id="UP001652628"/>
    </source>
</evidence>
<proteinExistence type="predicted"/>
<organism evidence="2 3">
    <name type="scientific">Drosophila suzukii</name>
    <name type="common">Spotted-wing drosophila fruit fly</name>
    <dbReference type="NCBI Taxonomy" id="28584"/>
    <lineage>
        <taxon>Eukaryota</taxon>
        <taxon>Metazoa</taxon>
        <taxon>Ecdysozoa</taxon>
        <taxon>Arthropoda</taxon>
        <taxon>Hexapoda</taxon>
        <taxon>Insecta</taxon>
        <taxon>Pterygota</taxon>
        <taxon>Neoptera</taxon>
        <taxon>Endopterygota</taxon>
        <taxon>Diptera</taxon>
        <taxon>Brachycera</taxon>
        <taxon>Muscomorpha</taxon>
        <taxon>Ephydroidea</taxon>
        <taxon>Drosophilidae</taxon>
        <taxon>Drosophila</taxon>
        <taxon>Sophophora</taxon>
    </lineage>
</organism>
<keyword evidence="2" id="KW-1185">Reference proteome</keyword>
<protein>
    <submittedName>
        <fullName evidence="3">Uncharacterized protein isoform X3</fullName>
    </submittedName>
</protein>
<sequence>MEKKVYQDTTRPLPRVSRARYYNKHDKSDLGEDFVAPDAGWAWLVCVAAGVSNVAVHLPMPATVWLSVQGAPFRSGDVQFPDHGHYKHKSSRIGLYGPAQWADVPEVYLSAGGHGRRAPHLRRHRTDRLLRDLSRLHGGLRPALWLRHGHQCIRFLAGDQHVLPAEASSGGRILVDDHGPGSDLPAPPGHLYADHLRGAGHHPALRRHLAARVRLCADLPAGSLPCEAAGGSAGGSGAAGGAGKPFVCPLRLAAETRAWRHLLQPVSVPGRRCPATGLRDLRAGHSDALAGQRWMVWIAALVDLGSPAIPYHFQLQGSGADAASPLSHKRGAEQPPDRGVPATQ</sequence>
<dbReference type="GeneID" id="108015411"/>
<feature type="region of interest" description="Disordered" evidence="1">
    <location>
        <begin position="320"/>
        <end position="344"/>
    </location>
</feature>